<evidence type="ECO:0000256" key="10">
    <source>
        <dbReference type="SAM" id="MobiDB-lite"/>
    </source>
</evidence>
<keyword evidence="8" id="KW-0862">Zinc</keyword>
<accession>A0A9W9VFW4</accession>
<sequence length="217" mass="24731">MTKVDTRPSANTRSKKKRDRGTPTTTCTACLDSFKEPETFAGKCGHAFCRECLKTMFLMSMQDEQLYPPRCCNEPVKPKSLLQILDFDQIRAFDEKVIEYAAKDRLYCSEPTCSKFISKTAIHQEIATCPACKTQTHELCRSPVHPGVDCPMDQALQSLLEIAGKQKWKRCPRCKAMVSLSHGCAHIYCRCGNEFCYECQKLWKTCKCHVWPAGYHP</sequence>
<keyword evidence="5" id="KW-0677">Repeat</keyword>
<evidence type="ECO:0000313" key="14">
    <source>
        <dbReference type="Proteomes" id="UP001147747"/>
    </source>
</evidence>
<dbReference type="CDD" id="cd22584">
    <property type="entry name" value="Rcat_RBR_unk"/>
    <property type="match status" value="1"/>
</dbReference>
<keyword evidence="7" id="KW-0833">Ubl conjugation pathway</keyword>
<comment type="catalytic activity">
    <reaction evidence="1">
        <text>[E2 ubiquitin-conjugating enzyme]-S-ubiquitinyl-L-cysteine + [acceptor protein]-L-lysine = [E2 ubiquitin-conjugating enzyme]-L-cysteine + [acceptor protein]-N(6)-ubiquitinyl-L-lysine.</text>
        <dbReference type="EC" id="2.3.2.31"/>
    </reaction>
</comment>
<dbReference type="PROSITE" id="PS51873">
    <property type="entry name" value="TRIAD"/>
    <property type="match status" value="1"/>
</dbReference>
<dbReference type="InterPro" id="IPR017907">
    <property type="entry name" value="Znf_RING_CS"/>
</dbReference>
<dbReference type="PROSITE" id="PS50089">
    <property type="entry name" value="ZF_RING_2"/>
    <property type="match status" value="1"/>
</dbReference>
<comment type="caution">
    <text evidence="13">The sequence shown here is derived from an EMBL/GenBank/DDBJ whole genome shotgun (WGS) entry which is preliminary data.</text>
</comment>
<keyword evidence="4" id="KW-0479">Metal-binding</keyword>
<dbReference type="GeneID" id="81375990"/>
<evidence type="ECO:0000256" key="8">
    <source>
        <dbReference type="ARBA" id="ARBA00022833"/>
    </source>
</evidence>
<keyword evidence="14" id="KW-1185">Reference proteome</keyword>
<organism evidence="13 14">
    <name type="scientific">Penicillium cosmopolitanum</name>
    <dbReference type="NCBI Taxonomy" id="1131564"/>
    <lineage>
        <taxon>Eukaryota</taxon>
        <taxon>Fungi</taxon>
        <taxon>Dikarya</taxon>
        <taxon>Ascomycota</taxon>
        <taxon>Pezizomycotina</taxon>
        <taxon>Eurotiomycetes</taxon>
        <taxon>Eurotiomycetidae</taxon>
        <taxon>Eurotiales</taxon>
        <taxon>Aspergillaceae</taxon>
        <taxon>Penicillium</taxon>
    </lineage>
</organism>
<dbReference type="Pfam" id="PF01485">
    <property type="entry name" value="IBR"/>
    <property type="match status" value="2"/>
</dbReference>
<dbReference type="GO" id="GO:0061630">
    <property type="term" value="F:ubiquitin protein ligase activity"/>
    <property type="evidence" value="ECO:0007669"/>
    <property type="project" value="UniProtKB-EC"/>
</dbReference>
<protein>
    <recommendedName>
        <fullName evidence="2">RBR-type E3 ubiquitin transferase</fullName>
        <ecNumber evidence="2">2.3.2.31</ecNumber>
    </recommendedName>
</protein>
<dbReference type="PROSITE" id="PS00518">
    <property type="entry name" value="ZF_RING_1"/>
    <property type="match status" value="1"/>
</dbReference>
<dbReference type="AlphaFoldDB" id="A0A9W9VFW4"/>
<evidence type="ECO:0000256" key="3">
    <source>
        <dbReference type="ARBA" id="ARBA00022679"/>
    </source>
</evidence>
<evidence type="ECO:0000256" key="7">
    <source>
        <dbReference type="ARBA" id="ARBA00022786"/>
    </source>
</evidence>
<keyword evidence="6 9" id="KW-0863">Zinc-finger</keyword>
<dbReference type="Pfam" id="PF00097">
    <property type="entry name" value="zf-C3HC4"/>
    <property type="match status" value="1"/>
</dbReference>
<proteinExistence type="predicted"/>
<evidence type="ECO:0000256" key="9">
    <source>
        <dbReference type="PROSITE-ProRule" id="PRU00175"/>
    </source>
</evidence>
<dbReference type="GO" id="GO:0008270">
    <property type="term" value="F:zinc ion binding"/>
    <property type="evidence" value="ECO:0007669"/>
    <property type="project" value="UniProtKB-KW"/>
</dbReference>
<feature type="region of interest" description="Disordered" evidence="10">
    <location>
        <begin position="1"/>
        <end position="25"/>
    </location>
</feature>
<evidence type="ECO:0000313" key="13">
    <source>
        <dbReference type="EMBL" id="KAJ5379254.1"/>
    </source>
</evidence>
<evidence type="ECO:0000256" key="6">
    <source>
        <dbReference type="ARBA" id="ARBA00022771"/>
    </source>
</evidence>
<dbReference type="InterPro" id="IPR001841">
    <property type="entry name" value="Znf_RING"/>
</dbReference>
<evidence type="ECO:0000256" key="5">
    <source>
        <dbReference type="ARBA" id="ARBA00022737"/>
    </source>
</evidence>
<dbReference type="InterPro" id="IPR044066">
    <property type="entry name" value="TRIAD_supradom"/>
</dbReference>
<dbReference type="EC" id="2.3.2.31" evidence="2"/>
<evidence type="ECO:0000259" key="12">
    <source>
        <dbReference type="PROSITE" id="PS51873"/>
    </source>
</evidence>
<gene>
    <name evidence="13" type="ORF">N7509_012373</name>
</gene>
<evidence type="ECO:0000256" key="1">
    <source>
        <dbReference type="ARBA" id="ARBA00001798"/>
    </source>
</evidence>
<reference evidence="13" key="1">
    <citation type="submission" date="2022-12" db="EMBL/GenBank/DDBJ databases">
        <authorList>
            <person name="Petersen C."/>
        </authorList>
    </citation>
    <scope>NUCLEOTIDE SEQUENCE</scope>
    <source>
        <strain evidence="13">IBT 29677</strain>
    </source>
</reference>
<dbReference type="InterPro" id="IPR018957">
    <property type="entry name" value="Znf_C3HC4_RING-type"/>
</dbReference>
<dbReference type="GO" id="GO:0016567">
    <property type="term" value="P:protein ubiquitination"/>
    <property type="evidence" value="ECO:0007669"/>
    <property type="project" value="InterPro"/>
</dbReference>
<feature type="domain" description="RING-type" evidence="12">
    <location>
        <begin position="23"/>
        <end position="217"/>
    </location>
</feature>
<dbReference type="InterPro" id="IPR031127">
    <property type="entry name" value="E3_UB_ligase_RBR"/>
</dbReference>
<dbReference type="InterPro" id="IPR013083">
    <property type="entry name" value="Znf_RING/FYVE/PHD"/>
</dbReference>
<reference evidence="13" key="2">
    <citation type="journal article" date="2023" name="IMA Fungus">
        <title>Comparative genomic study of the Penicillium genus elucidates a diverse pangenome and 15 lateral gene transfer events.</title>
        <authorList>
            <person name="Petersen C."/>
            <person name="Sorensen T."/>
            <person name="Nielsen M.R."/>
            <person name="Sondergaard T.E."/>
            <person name="Sorensen J.L."/>
            <person name="Fitzpatrick D.A."/>
            <person name="Frisvad J.C."/>
            <person name="Nielsen K.L."/>
        </authorList>
    </citation>
    <scope>NUCLEOTIDE SEQUENCE</scope>
    <source>
        <strain evidence="13">IBT 29677</strain>
    </source>
</reference>
<dbReference type="InterPro" id="IPR002867">
    <property type="entry name" value="IBR_dom"/>
</dbReference>
<dbReference type="RefSeq" id="XP_056483040.1">
    <property type="nucleotide sequence ID" value="XM_056637010.1"/>
</dbReference>
<dbReference type="PANTHER" id="PTHR11685">
    <property type="entry name" value="RBR FAMILY RING FINGER AND IBR DOMAIN-CONTAINING"/>
    <property type="match status" value="1"/>
</dbReference>
<evidence type="ECO:0000256" key="2">
    <source>
        <dbReference type="ARBA" id="ARBA00012251"/>
    </source>
</evidence>
<dbReference type="EMBL" id="JAPZBU010000011">
    <property type="protein sequence ID" value="KAJ5379254.1"/>
    <property type="molecule type" value="Genomic_DNA"/>
</dbReference>
<dbReference type="Proteomes" id="UP001147747">
    <property type="component" value="Unassembled WGS sequence"/>
</dbReference>
<evidence type="ECO:0000256" key="4">
    <source>
        <dbReference type="ARBA" id="ARBA00022723"/>
    </source>
</evidence>
<dbReference type="Gene3D" id="3.30.40.10">
    <property type="entry name" value="Zinc/RING finger domain, C3HC4 (zinc finger)"/>
    <property type="match status" value="1"/>
</dbReference>
<keyword evidence="3" id="KW-0808">Transferase</keyword>
<dbReference type="OrthoDB" id="10009520at2759"/>
<dbReference type="Gene3D" id="1.20.120.1750">
    <property type="match status" value="1"/>
</dbReference>
<dbReference type="SUPFAM" id="SSF57850">
    <property type="entry name" value="RING/U-box"/>
    <property type="match status" value="2"/>
</dbReference>
<evidence type="ECO:0000259" key="11">
    <source>
        <dbReference type="PROSITE" id="PS50089"/>
    </source>
</evidence>
<feature type="domain" description="RING-type" evidence="11">
    <location>
        <begin position="27"/>
        <end position="71"/>
    </location>
</feature>
<name>A0A9W9VFW4_9EURO</name>